<dbReference type="GO" id="GO:0000922">
    <property type="term" value="C:spindle pole"/>
    <property type="evidence" value="ECO:0007669"/>
    <property type="project" value="UniProtKB-SubCell"/>
</dbReference>
<evidence type="ECO:0000256" key="6">
    <source>
        <dbReference type="ARBA" id="ARBA00022454"/>
    </source>
</evidence>
<keyword evidence="17" id="KW-0539">Nucleus</keyword>
<keyword evidence="7" id="KW-0963">Cytoplasm</keyword>
<evidence type="ECO:0000256" key="4">
    <source>
        <dbReference type="ARBA" id="ARBA00004647"/>
    </source>
</evidence>
<dbReference type="GeneTree" id="ENSGT00390000001316"/>
<dbReference type="FunFam" id="3.30.457.60:FF:000002">
    <property type="entry name" value="Mitotic spindle assembly checkpoint protein MAD1"/>
    <property type="match status" value="1"/>
</dbReference>
<name>A0A674NU96_TAKRU</name>
<keyword evidence="12" id="KW-0995">Kinetochore</keyword>
<keyword evidence="10" id="KW-0132">Cell division</keyword>
<evidence type="ECO:0000256" key="5">
    <source>
        <dbReference type="ARBA" id="ARBA00008029"/>
    </source>
</evidence>
<reference evidence="24" key="3">
    <citation type="submission" date="2025-09" db="UniProtKB">
        <authorList>
            <consortium name="Ensembl"/>
        </authorList>
    </citation>
    <scope>IDENTIFICATION</scope>
</reference>
<evidence type="ECO:0000256" key="20">
    <source>
        <dbReference type="ARBA" id="ARBA00053509"/>
    </source>
</evidence>
<dbReference type="PANTHER" id="PTHR23168">
    <property type="entry name" value="MITOTIC SPINDLE ASSEMBLY CHECKPOINT PROTEIN MAD1 MITOTIC ARREST DEFICIENT-LIKE PROTEIN 1"/>
    <property type="match status" value="1"/>
</dbReference>
<keyword evidence="9" id="KW-0597">Phosphoprotein</keyword>
<dbReference type="Pfam" id="PF05557">
    <property type="entry name" value="MAD"/>
    <property type="match status" value="1"/>
</dbReference>
<dbReference type="Gene3D" id="6.10.250.90">
    <property type="match status" value="1"/>
</dbReference>
<keyword evidence="8" id="KW-1017">Isopeptide bond</keyword>
<proteinExistence type="inferred from homology"/>
<evidence type="ECO:0000256" key="18">
    <source>
        <dbReference type="ARBA" id="ARBA00023306"/>
    </source>
</evidence>
<evidence type="ECO:0000256" key="17">
    <source>
        <dbReference type="ARBA" id="ARBA00023242"/>
    </source>
</evidence>
<dbReference type="Gene3D" id="1.20.5.170">
    <property type="match status" value="1"/>
</dbReference>
<dbReference type="GO" id="GO:0005635">
    <property type="term" value="C:nuclear envelope"/>
    <property type="evidence" value="ECO:0007669"/>
    <property type="project" value="UniProtKB-SubCell"/>
</dbReference>
<comment type="subcellular location">
    <subcellularLocation>
        <location evidence="3">Chromosome</location>
        <location evidence="3">Centromere</location>
        <location evidence="3">Kinetochore</location>
    </subcellularLocation>
    <subcellularLocation>
        <location evidence="2">Cytoplasm</location>
        <location evidence="2">Cytoskeleton</location>
        <location evidence="2">Microtubule organizing center</location>
        <location evidence="2">Centrosome</location>
    </subcellularLocation>
    <subcellularLocation>
        <location evidence="4">Cytoplasm</location>
        <location evidence="4">Cytoskeleton</location>
        <location evidence="4">Spindle pole</location>
    </subcellularLocation>
    <subcellularLocation>
        <location evidence="1">Nucleus envelope</location>
    </subcellularLocation>
</comment>
<keyword evidence="14" id="KW-0007">Acetylation</keyword>
<keyword evidence="6" id="KW-0158">Chromosome</keyword>
<evidence type="ECO:0000256" key="7">
    <source>
        <dbReference type="ARBA" id="ARBA00022490"/>
    </source>
</evidence>
<evidence type="ECO:0000256" key="2">
    <source>
        <dbReference type="ARBA" id="ARBA00004300"/>
    </source>
</evidence>
<comment type="similarity">
    <text evidence="5">Belongs to the MAD1 family.</text>
</comment>
<feature type="coiled-coil region" evidence="23">
    <location>
        <begin position="267"/>
        <end position="311"/>
    </location>
</feature>
<dbReference type="Gene3D" id="3.30.457.60">
    <property type="match status" value="1"/>
</dbReference>
<evidence type="ECO:0000256" key="12">
    <source>
        <dbReference type="ARBA" id="ARBA00022838"/>
    </source>
</evidence>
<comment type="function">
    <text evidence="20">Component of the spindle-assembly checkpoint that prevents the onset of anaphase until all chromosomes are properly aligned at the metaphase plate. Forms a heterotetrameric complex with the closed conformation form of MAD2L1 (C-MAD2) at unattached kinetochores during prometaphase, recruits an open conformation of MAD2L1 (O-MAD2) and promotes the conversion of O-MAD2 to C-MAD2, which ensures mitotic checkpoint signaling.</text>
</comment>
<evidence type="ECO:0000256" key="19">
    <source>
        <dbReference type="ARBA" id="ARBA00023328"/>
    </source>
</evidence>
<dbReference type="Ensembl" id="ENSTRUT00000061072.1">
    <property type="protein sequence ID" value="ENSTRUP00000077258.1"/>
    <property type="gene ID" value="ENSTRUG00000015158.3"/>
</dbReference>
<evidence type="ECO:0000256" key="8">
    <source>
        <dbReference type="ARBA" id="ARBA00022499"/>
    </source>
</evidence>
<evidence type="ECO:0000256" key="21">
    <source>
        <dbReference type="ARBA" id="ARBA00073985"/>
    </source>
</evidence>
<keyword evidence="11" id="KW-0498">Mitosis</keyword>
<gene>
    <name evidence="24" type="primary">mad1l1</name>
</gene>
<dbReference type="GO" id="GO:0051315">
    <property type="term" value="P:attachment of mitotic spindle microtubules to kinetochore"/>
    <property type="evidence" value="ECO:0007669"/>
    <property type="project" value="TreeGrafter"/>
</dbReference>
<keyword evidence="16" id="KW-0206">Cytoskeleton</keyword>
<dbReference type="InterPro" id="IPR008672">
    <property type="entry name" value="Mad1"/>
</dbReference>
<dbReference type="GO" id="GO:1990706">
    <property type="term" value="C:MAD1 complex"/>
    <property type="evidence" value="ECO:0007669"/>
    <property type="project" value="UniProtKB-ARBA"/>
</dbReference>
<keyword evidence="13" id="KW-0832">Ubl conjugation</keyword>
<dbReference type="AlphaFoldDB" id="A0A674NU96"/>
<dbReference type="GO" id="GO:0072686">
    <property type="term" value="C:mitotic spindle"/>
    <property type="evidence" value="ECO:0007669"/>
    <property type="project" value="TreeGrafter"/>
</dbReference>
<evidence type="ECO:0000256" key="22">
    <source>
        <dbReference type="ARBA" id="ARBA00075803"/>
    </source>
</evidence>
<evidence type="ECO:0000256" key="9">
    <source>
        <dbReference type="ARBA" id="ARBA00022553"/>
    </source>
</evidence>
<evidence type="ECO:0000256" key="15">
    <source>
        <dbReference type="ARBA" id="ARBA00023054"/>
    </source>
</evidence>
<evidence type="ECO:0000256" key="1">
    <source>
        <dbReference type="ARBA" id="ARBA00004259"/>
    </source>
</evidence>
<dbReference type="GO" id="GO:0007094">
    <property type="term" value="P:mitotic spindle assembly checkpoint signaling"/>
    <property type="evidence" value="ECO:0007669"/>
    <property type="project" value="InterPro"/>
</dbReference>
<feature type="coiled-coil region" evidence="23">
    <location>
        <begin position="475"/>
        <end position="599"/>
    </location>
</feature>
<dbReference type="Proteomes" id="UP000005226">
    <property type="component" value="Chromosome 17"/>
</dbReference>
<evidence type="ECO:0000256" key="14">
    <source>
        <dbReference type="ARBA" id="ARBA00022990"/>
    </source>
</evidence>
<keyword evidence="15 23" id="KW-0175">Coiled coil</keyword>
<dbReference type="PANTHER" id="PTHR23168:SF0">
    <property type="entry name" value="MITOTIC SPINDLE ASSEMBLY CHECKPOINT PROTEIN MAD1"/>
    <property type="match status" value="1"/>
</dbReference>
<evidence type="ECO:0000313" key="24">
    <source>
        <dbReference type="Ensembl" id="ENSTRUP00000077258.1"/>
    </source>
</evidence>
<sequence length="694" mass="81117">KMDLEDDTTVLTTLKSFNSFISRTEPQQRLTERPGSGTLQGQYKRSMELLEAADRLNSTNRYLQLDQEKKQMELSHKRARFELEKTASDRTRALEHEVDRNQELLTQIKKLKERESEMERNLTEKGDANRALWKNLEALNKKLEDRDGRLSSANQTVSTLKDEVRELKQKIQNQDCTICAQTLENQELQEQLDLQRRKYQDVSQLYQSLQATQSTCSDHVIKIKELERRLALQEQDVAIMKTVKSELARVPGMEKELKNLRGDNSFLRESRENCSLLKEEVEGLRKKLERMEKMKEDLVNMELEKNKLQAWENLGQSTGLNIRKPEDLSREVIQIQQREFALKEQNYTLNSRAERSHSDVCAELSEQRGKTLEEKKKRELQDTLVRRLQKRLMLLNKERDGMRAILESYDSELGSTEYSPQLSKRLKEAEDVLQRTQNHNVELEVRDPHSNAPHLVELELESVKKQHAANADSSCSATKEELSILRQKIEDLEADRQRLEEQNNNLEMRLERHNLQGDYDPLKTRVLHLKMNPTSVAKQQRQQEMETIQEEVTRLRELVRSLQDGGSLVQSQDDSIVPNLDLRKQMESSELKNQRLKEVFQRKIQEFRTVCYILTGYQMDITTENQYRLTSVYAEHMDDSLLFKKGSNGSMQLMETEFSKTLGEMVSLHLHHQKSIPAFLSAVTLDLFSRQTTI</sequence>
<feature type="coiled-coil region" evidence="23">
    <location>
        <begin position="94"/>
        <end position="243"/>
    </location>
</feature>
<evidence type="ECO:0000256" key="16">
    <source>
        <dbReference type="ARBA" id="ARBA00023212"/>
    </source>
</evidence>
<keyword evidence="25" id="KW-1185">Reference proteome</keyword>
<evidence type="ECO:0000256" key="11">
    <source>
        <dbReference type="ARBA" id="ARBA00022776"/>
    </source>
</evidence>
<keyword evidence="19" id="KW-0137">Centromere</keyword>
<reference evidence="24" key="2">
    <citation type="submission" date="2025-08" db="UniProtKB">
        <authorList>
            <consortium name="Ensembl"/>
        </authorList>
    </citation>
    <scope>IDENTIFICATION</scope>
</reference>
<protein>
    <recommendedName>
        <fullName evidence="21">Mitotic spindle assembly checkpoint protein MAD1</fullName>
    </recommendedName>
    <alternativeName>
        <fullName evidence="22">Mitotic arrest deficient 1-like protein 1</fullName>
    </alternativeName>
</protein>
<dbReference type="FunFam" id="1.20.5.170:FF:000051">
    <property type="entry name" value="mitotic spindle assembly checkpoint protein MAD1"/>
    <property type="match status" value="1"/>
</dbReference>
<dbReference type="SUPFAM" id="SSF75704">
    <property type="entry name" value="Mitotic arrest deficient-like 1, Mad1"/>
    <property type="match status" value="1"/>
</dbReference>
<dbReference type="GO" id="GO:0000776">
    <property type="term" value="C:kinetochore"/>
    <property type="evidence" value="ECO:0007669"/>
    <property type="project" value="UniProtKB-KW"/>
</dbReference>
<dbReference type="GO" id="GO:1990728">
    <property type="term" value="C:mitotic spindle assembly checkpoint MAD1-MAD2 complex"/>
    <property type="evidence" value="ECO:0007669"/>
    <property type="project" value="UniProtKB-ARBA"/>
</dbReference>
<evidence type="ECO:0000256" key="13">
    <source>
        <dbReference type="ARBA" id="ARBA00022843"/>
    </source>
</evidence>
<reference evidence="24 25" key="1">
    <citation type="journal article" date="2011" name="Genome Biol. Evol.">
        <title>Integration of the genetic map and genome assembly of fugu facilitates insights into distinct features of genome evolution in teleosts and mammals.</title>
        <authorList>
            <person name="Kai W."/>
            <person name="Kikuchi K."/>
            <person name="Tohari S."/>
            <person name="Chew A.K."/>
            <person name="Tay A."/>
            <person name="Fujiwara A."/>
            <person name="Hosoya S."/>
            <person name="Suetake H."/>
            <person name="Naruse K."/>
            <person name="Brenner S."/>
            <person name="Suzuki Y."/>
            <person name="Venkatesh B."/>
        </authorList>
    </citation>
    <scope>NUCLEOTIDE SEQUENCE [LARGE SCALE GENOMIC DNA]</scope>
</reference>
<dbReference type="GO" id="GO:0051301">
    <property type="term" value="P:cell division"/>
    <property type="evidence" value="ECO:0007669"/>
    <property type="project" value="UniProtKB-KW"/>
</dbReference>
<evidence type="ECO:0000256" key="23">
    <source>
        <dbReference type="SAM" id="Coils"/>
    </source>
</evidence>
<evidence type="ECO:0000313" key="25">
    <source>
        <dbReference type="Proteomes" id="UP000005226"/>
    </source>
</evidence>
<dbReference type="GO" id="GO:0005813">
    <property type="term" value="C:centrosome"/>
    <property type="evidence" value="ECO:0007669"/>
    <property type="project" value="UniProtKB-SubCell"/>
</dbReference>
<evidence type="ECO:0000256" key="3">
    <source>
        <dbReference type="ARBA" id="ARBA00004629"/>
    </source>
</evidence>
<keyword evidence="18" id="KW-0131">Cell cycle</keyword>
<accession>A0A674NU96</accession>
<evidence type="ECO:0000256" key="10">
    <source>
        <dbReference type="ARBA" id="ARBA00022618"/>
    </source>
</evidence>
<organism evidence="24 25">
    <name type="scientific">Takifugu rubripes</name>
    <name type="common">Japanese pufferfish</name>
    <name type="synonym">Fugu rubripes</name>
    <dbReference type="NCBI Taxonomy" id="31033"/>
    <lineage>
        <taxon>Eukaryota</taxon>
        <taxon>Metazoa</taxon>
        <taxon>Chordata</taxon>
        <taxon>Craniata</taxon>
        <taxon>Vertebrata</taxon>
        <taxon>Euteleostomi</taxon>
        <taxon>Actinopterygii</taxon>
        <taxon>Neopterygii</taxon>
        <taxon>Teleostei</taxon>
        <taxon>Neoteleostei</taxon>
        <taxon>Acanthomorphata</taxon>
        <taxon>Eupercaria</taxon>
        <taxon>Tetraodontiformes</taxon>
        <taxon>Tetradontoidea</taxon>
        <taxon>Tetraodontidae</taxon>
        <taxon>Takifugu</taxon>
    </lineage>
</organism>